<feature type="compositionally biased region" description="Basic and acidic residues" evidence="6">
    <location>
        <begin position="1"/>
        <end position="13"/>
    </location>
</feature>
<dbReference type="PROSITE" id="PS50158">
    <property type="entry name" value="ZF_CCHC"/>
    <property type="match status" value="1"/>
</dbReference>
<evidence type="ECO:0000313" key="9">
    <source>
        <dbReference type="Proteomes" id="UP001152320"/>
    </source>
</evidence>
<dbReference type="InterPro" id="IPR050951">
    <property type="entry name" value="Retrovirus_Pol_polyprotein"/>
</dbReference>
<dbReference type="Gene3D" id="3.10.10.10">
    <property type="entry name" value="HIV Type 1 Reverse Transcriptase, subunit A, domain 1"/>
    <property type="match status" value="1"/>
</dbReference>
<dbReference type="InterPro" id="IPR021109">
    <property type="entry name" value="Peptidase_aspartic_dom_sf"/>
</dbReference>
<dbReference type="InterPro" id="IPR001878">
    <property type="entry name" value="Znf_CCHC"/>
</dbReference>
<feature type="domain" description="CCHC-type" evidence="7">
    <location>
        <begin position="68"/>
        <end position="82"/>
    </location>
</feature>
<dbReference type="InterPro" id="IPR036875">
    <property type="entry name" value="Znf_CCHC_sf"/>
</dbReference>
<protein>
    <recommendedName>
        <fullName evidence="7">CCHC-type domain-containing protein</fullName>
    </recommendedName>
</protein>
<dbReference type="SUPFAM" id="SSF56672">
    <property type="entry name" value="DNA/RNA polymerases"/>
    <property type="match status" value="1"/>
</dbReference>
<keyword evidence="2" id="KW-0548">Nucleotidyltransferase</keyword>
<evidence type="ECO:0000256" key="3">
    <source>
        <dbReference type="ARBA" id="ARBA00022722"/>
    </source>
</evidence>
<keyword evidence="5" id="KW-0863">Zinc-finger</keyword>
<evidence type="ECO:0000313" key="8">
    <source>
        <dbReference type="EMBL" id="KAJ8048933.1"/>
    </source>
</evidence>
<gene>
    <name evidence="8" type="ORF">HOLleu_01448</name>
</gene>
<dbReference type="OrthoDB" id="10064127at2759"/>
<keyword evidence="4" id="KW-0378">Hydrolase</keyword>
<evidence type="ECO:0000256" key="2">
    <source>
        <dbReference type="ARBA" id="ARBA00022695"/>
    </source>
</evidence>
<keyword evidence="3" id="KW-0540">Nuclease</keyword>
<keyword evidence="4" id="KW-0255">Endonuclease</keyword>
<evidence type="ECO:0000259" key="7">
    <source>
        <dbReference type="PROSITE" id="PS50158"/>
    </source>
</evidence>
<evidence type="ECO:0000256" key="5">
    <source>
        <dbReference type="PROSITE-ProRule" id="PRU00047"/>
    </source>
</evidence>
<dbReference type="SUPFAM" id="SSF57756">
    <property type="entry name" value="Retrovirus zinc finger-like domains"/>
    <property type="match status" value="1"/>
</dbReference>
<feature type="region of interest" description="Disordered" evidence="6">
    <location>
        <begin position="1"/>
        <end position="41"/>
    </location>
</feature>
<dbReference type="Gene3D" id="3.30.70.270">
    <property type="match status" value="1"/>
</dbReference>
<comment type="caution">
    <text evidence="8">The sequence shown here is derived from an EMBL/GenBank/DDBJ whole genome shotgun (WGS) entry which is preliminary data.</text>
</comment>
<evidence type="ECO:0000256" key="6">
    <source>
        <dbReference type="SAM" id="MobiDB-lite"/>
    </source>
</evidence>
<keyword evidence="1" id="KW-0808">Transferase</keyword>
<dbReference type="AlphaFoldDB" id="A0A9Q1CPC9"/>
<dbReference type="GO" id="GO:0016779">
    <property type="term" value="F:nucleotidyltransferase activity"/>
    <property type="evidence" value="ECO:0007669"/>
    <property type="project" value="UniProtKB-KW"/>
</dbReference>
<evidence type="ECO:0000256" key="4">
    <source>
        <dbReference type="ARBA" id="ARBA00022759"/>
    </source>
</evidence>
<dbReference type="EMBL" id="JAIZAY010000001">
    <property type="protein sequence ID" value="KAJ8048933.1"/>
    <property type="molecule type" value="Genomic_DNA"/>
</dbReference>
<dbReference type="Proteomes" id="UP001152320">
    <property type="component" value="Chromosome 1"/>
</dbReference>
<organism evidence="8 9">
    <name type="scientific">Holothuria leucospilota</name>
    <name type="common">Black long sea cucumber</name>
    <name type="synonym">Mertensiothuria leucospilota</name>
    <dbReference type="NCBI Taxonomy" id="206669"/>
    <lineage>
        <taxon>Eukaryota</taxon>
        <taxon>Metazoa</taxon>
        <taxon>Echinodermata</taxon>
        <taxon>Eleutherozoa</taxon>
        <taxon>Echinozoa</taxon>
        <taxon>Holothuroidea</taxon>
        <taxon>Aspidochirotacea</taxon>
        <taxon>Aspidochirotida</taxon>
        <taxon>Holothuriidae</taxon>
        <taxon>Holothuria</taxon>
    </lineage>
</organism>
<dbReference type="Gene3D" id="2.40.70.10">
    <property type="entry name" value="Acid Proteases"/>
    <property type="match status" value="1"/>
</dbReference>
<dbReference type="PANTHER" id="PTHR37984:SF5">
    <property type="entry name" value="PROTEIN NYNRIN-LIKE"/>
    <property type="match status" value="1"/>
</dbReference>
<keyword evidence="5" id="KW-0862">Zinc</keyword>
<dbReference type="GO" id="GO:0003676">
    <property type="term" value="F:nucleic acid binding"/>
    <property type="evidence" value="ECO:0007669"/>
    <property type="project" value="InterPro"/>
</dbReference>
<dbReference type="SUPFAM" id="SSF50630">
    <property type="entry name" value="Acid proteases"/>
    <property type="match status" value="1"/>
</dbReference>
<keyword evidence="9" id="KW-1185">Reference proteome</keyword>
<sequence length="397" mass="44832">MELTQKDLEDIRKIATPVYPPAPTVNKMRTAKTKVSSSNQKAQGSSTQKCWRCGGKHPPQSCPFKEQKCFKCQKLGHTKSQCDAVEAFKQRKQKQVSQTNQLVEAQPLEIMPEISDLSDDLNHLTGNEQAQVNRLGKNEPFHVSVEVENKPVEFEIDTGSPWSIVPRQIFQEIKHRCKLKESQAELTTYAGNPVHILGEADVSVLACRKKANLTLLVVEEETPLLGRDWIKSLGIKVEIPSSSHDNGQIVKTLNKNLFFQDKLESLLRKHQKLFDSSKLGKLENFQAKVYPTKDEPLFYKATPVSYAARHKIDGALKELESQGIIEPVAFSDYACPLVIVNKHNGKVRLCGNYKLTADKVLKFEQCPIPTLEDLMQDLQGGQYFSKLDLSHAYYQIE</sequence>
<dbReference type="InterPro" id="IPR043128">
    <property type="entry name" value="Rev_trsase/Diguanyl_cyclase"/>
</dbReference>
<name>A0A9Q1CPC9_HOLLE</name>
<dbReference type="GO" id="GO:0008270">
    <property type="term" value="F:zinc ion binding"/>
    <property type="evidence" value="ECO:0007669"/>
    <property type="project" value="UniProtKB-KW"/>
</dbReference>
<dbReference type="PANTHER" id="PTHR37984">
    <property type="entry name" value="PROTEIN CBG26694"/>
    <property type="match status" value="1"/>
</dbReference>
<keyword evidence="5" id="KW-0479">Metal-binding</keyword>
<dbReference type="Gene3D" id="4.10.60.10">
    <property type="entry name" value="Zinc finger, CCHC-type"/>
    <property type="match status" value="1"/>
</dbReference>
<reference evidence="8" key="1">
    <citation type="submission" date="2021-10" db="EMBL/GenBank/DDBJ databases">
        <title>Tropical sea cucumber genome reveals ecological adaptation and Cuvierian tubules defense mechanism.</title>
        <authorList>
            <person name="Chen T."/>
        </authorList>
    </citation>
    <scope>NUCLEOTIDE SEQUENCE</scope>
    <source>
        <strain evidence="8">Nanhai2018</strain>
        <tissue evidence="8">Muscle</tissue>
    </source>
</reference>
<evidence type="ECO:0000256" key="1">
    <source>
        <dbReference type="ARBA" id="ARBA00022679"/>
    </source>
</evidence>
<dbReference type="InterPro" id="IPR043502">
    <property type="entry name" value="DNA/RNA_pol_sf"/>
</dbReference>
<accession>A0A9Q1CPC9</accession>
<proteinExistence type="predicted"/>
<dbReference type="GO" id="GO:0004519">
    <property type="term" value="F:endonuclease activity"/>
    <property type="evidence" value="ECO:0007669"/>
    <property type="project" value="UniProtKB-KW"/>
</dbReference>